<dbReference type="AlphaFoldDB" id="A0A1F5Y0M0"/>
<dbReference type="EMBL" id="MFIQ01000007">
    <property type="protein sequence ID" value="OGF93699.1"/>
    <property type="molecule type" value="Genomic_DNA"/>
</dbReference>
<dbReference type="InterPro" id="IPR019109">
    <property type="entry name" value="MamF_MmsF"/>
</dbReference>
<feature type="transmembrane region" description="Helical" evidence="5">
    <location>
        <begin position="44"/>
        <end position="59"/>
    </location>
</feature>
<dbReference type="Proteomes" id="UP000178894">
    <property type="component" value="Unassembled WGS sequence"/>
</dbReference>
<comment type="subcellular location">
    <subcellularLocation>
        <location evidence="1">Membrane</location>
        <topology evidence="1">Multi-pass membrane protein</topology>
    </subcellularLocation>
</comment>
<evidence type="ECO:0000256" key="4">
    <source>
        <dbReference type="ARBA" id="ARBA00023136"/>
    </source>
</evidence>
<evidence type="ECO:0000256" key="2">
    <source>
        <dbReference type="ARBA" id="ARBA00022692"/>
    </source>
</evidence>
<organism evidence="6 7">
    <name type="scientific">Candidatus Giovannonibacteria bacterium RIFCSPLOWO2_12_FULL_44_15</name>
    <dbReference type="NCBI Taxonomy" id="1798364"/>
    <lineage>
        <taxon>Bacteria</taxon>
        <taxon>Candidatus Giovannoniibacteriota</taxon>
    </lineage>
</organism>
<gene>
    <name evidence="6" type="ORF">A3G54_02020</name>
</gene>
<accession>A0A1F5Y0M0</accession>
<evidence type="ECO:0000313" key="7">
    <source>
        <dbReference type="Proteomes" id="UP000178894"/>
    </source>
</evidence>
<sequence>METPQNSAHRDNKLMGILAYLGPLIIVSYLVAKDDPFVKFHIKQGFVLFVIEVAVWFIGNMFWQIWMILSVVNIAVIVLSIIGILNVVHGEEKELPIVGKYSSHFPI</sequence>
<protein>
    <recommendedName>
        <fullName evidence="8">DUF4870 domain-containing protein</fullName>
    </recommendedName>
</protein>
<keyword evidence="2 5" id="KW-0812">Transmembrane</keyword>
<dbReference type="Pfam" id="PF09685">
    <property type="entry name" value="MamF_MmsF"/>
    <property type="match status" value="1"/>
</dbReference>
<keyword evidence="4 5" id="KW-0472">Membrane</keyword>
<evidence type="ECO:0000313" key="6">
    <source>
        <dbReference type="EMBL" id="OGF93699.1"/>
    </source>
</evidence>
<proteinExistence type="predicted"/>
<evidence type="ECO:0008006" key="8">
    <source>
        <dbReference type="Google" id="ProtNLM"/>
    </source>
</evidence>
<feature type="transmembrane region" description="Helical" evidence="5">
    <location>
        <begin position="65"/>
        <end position="88"/>
    </location>
</feature>
<evidence type="ECO:0000256" key="3">
    <source>
        <dbReference type="ARBA" id="ARBA00022989"/>
    </source>
</evidence>
<keyword evidence="3 5" id="KW-1133">Transmembrane helix</keyword>
<evidence type="ECO:0000256" key="1">
    <source>
        <dbReference type="ARBA" id="ARBA00004141"/>
    </source>
</evidence>
<comment type="caution">
    <text evidence="6">The sequence shown here is derived from an EMBL/GenBank/DDBJ whole genome shotgun (WGS) entry which is preliminary data.</text>
</comment>
<evidence type="ECO:0000256" key="5">
    <source>
        <dbReference type="SAM" id="Phobius"/>
    </source>
</evidence>
<reference evidence="6 7" key="1">
    <citation type="journal article" date="2016" name="Nat. Commun.">
        <title>Thousands of microbial genomes shed light on interconnected biogeochemical processes in an aquifer system.</title>
        <authorList>
            <person name="Anantharaman K."/>
            <person name="Brown C.T."/>
            <person name="Hug L.A."/>
            <person name="Sharon I."/>
            <person name="Castelle C.J."/>
            <person name="Probst A.J."/>
            <person name="Thomas B.C."/>
            <person name="Singh A."/>
            <person name="Wilkins M.J."/>
            <person name="Karaoz U."/>
            <person name="Brodie E.L."/>
            <person name="Williams K.H."/>
            <person name="Hubbard S.S."/>
            <person name="Banfield J.F."/>
        </authorList>
    </citation>
    <scope>NUCLEOTIDE SEQUENCE [LARGE SCALE GENOMIC DNA]</scope>
</reference>
<name>A0A1F5Y0M0_9BACT</name>
<feature type="transmembrane region" description="Helical" evidence="5">
    <location>
        <begin position="14"/>
        <end position="32"/>
    </location>
</feature>